<dbReference type="FunFam" id="1.10.238.10:FF:000001">
    <property type="entry name" value="Calmodulin 1"/>
    <property type="match status" value="1"/>
</dbReference>
<dbReference type="eggNOG" id="KOG0028">
    <property type="taxonomic scope" value="Eukaryota"/>
</dbReference>
<proteinExistence type="predicted"/>
<keyword evidence="1" id="KW-0677">Repeat</keyword>
<evidence type="ECO:0000313" key="5">
    <source>
        <dbReference type="Proteomes" id="UP000001542"/>
    </source>
</evidence>
<feature type="domain" description="EF-hand" evidence="3">
    <location>
        <begin position="40"/>
        <end position="75"/>
    </location>
</feature>
<feature type="domain" description="EF-hand" evidence="3">
    <location>
        <begin position="77"/>
        <end position="112"/>
    </location>
</feature>
<dbReference type="EMBL" id="DS114029">
    <property type="protein sequence ID" value="EAX91537.1"/>
    <property type="molecule type" value="Genomic_DNA"/>
</dbReference>
<evidence type="ECO:0000256" key="2">
    <source>
        <dbReference type="ARBA" id="ARBA00022837"/>
    </source>
</evidence>
<keyword evidence="2" id="KW-0106">Calcium</keyword>
<dbReference type="SMART" id="SM00054">
    <property type="entry name" value="EFh"/>
    <property type="match status" value="4"/>
</dbReference>
<dbReference type="GO" id="GO:0005634">
    <property type="term" value="C:nucleus"/>
    <property type="evidence" value="ECO:0000318"/>
    <property type="project" value="GO_Central"/>
</dbReference>
<feature type="domain" description="EF-hand" evidence="3">
    <location>
        <begin position="113"/>
        <end position="148"/>
    </location>
</feature>
<reference evidence="4" key="1">
    <citation type="submission" date="2006-10" db="EMBL/GenBank/DDBJ databases">
        <authorList>
            <person name="Amadeo P."/>
            <person name="Zhao Q."/>
            <person name="Wortman J."/>
            <person name="Fraser-Liggett C."/>
            <person name="Carlton J."/>
        </authorList>
    </citation>
    <scope>NUCLEOTIDE SEQUENCE</scope>
    <source>
        <strain evidence="4">G3</strain>
    </source>
</reference>
<dbReference type="PROSITE" id="PS50222">
    <property type="entry name" value="EF_HAND_2"/>
    <property type="match status" value="4"/>
</dbReference>
<dbReference type="AlphaFoldDB" id="A2FU76"/>
<sequence length="149" mass="17139">MSQEPVKEIHEVFKDMDQNGDGFIDPEDLKICMNTLGFEFNAAEIQHLVMELDPENTGKIDMQHFSEFIRSKMTERDHIEEIQMAFQMLDIDKKGKITFSDLKKVAKELGENITDQELHEMINEADTDNDGEISFEEFVALIKTAAPNL</sequence>
<dbReference type="InterPro" id="IPR018247">
    <property type="entry name" value="EF_Hand_1_Ca_BS"/>
</dbReference>
<evidence type="ECO:0000256" key="1">
    <source>
        <dbReference type="ARBA" id="ARBA00022737"/>
    </source>
</evidence>
<dbReference type="VEuPathDB" id="TrichDB:TVAG_376480"/>
<dbReference type="GO" id="GO:0000226">
    <property type="term" value="P:microtubule cytoskeleton organization"/>
    <property type="evidence" value="ECO:0000318"/>
    <property type="project" value="GO_Central"/>
</dbReference>
<dbReference type="SUPFAM" id="SSF47473">
    <property type="entry name" value="EF-hand"/>
    <property type="match status" value="1"/>
</dbReference>
<dbReference type="Proteomes" id="UP000001542">
    <property type="component" value="Unassembled WGS sequence"/>
</dbReference>
<evidence type="ECO:0000313" key="4">
    <source>
        <dbReference type="EMBL" id="EAX91537.1"/>
    </source>
</evidence>
<dbReference type="Gene3D" id="1.10.238.10">
    <property type="entry name" value="EF-hand"/>
    <property type="match status" value="2"/>
</dbReference>
<dbReference type="RefSeq" id="XP_001304467.1">
    <property type="nucleotide sequence ID" value="XM_001304466.1"/>
</dbReference>
<gene>
    <name evidence="4" type="ORF">TVAG_376480</name>
</gene>
<name>A2FU76_TRIV3</name>
<dbReference type="CDD" id="cd00051">
    <property type="entry name" value="EFh"/>
    <property type="match status" value="1"/>
</dbReference>
<dbReference type="STRING" id="5722.A2FU76"/>
<keyword evidence="5" id="KW-1185">Reference proteome</keyword>
<accession>A2FU76</accession>
<dbReference type="VEuPathDB" id="TrichDB:TVAGG3_0705830"/>
<dbReference type="GO" id="GO:0005509">
    <property type="term" value="F:calcium ion binding"/>
    <property type="evidence" value="ECO:0000318"/>
    <property type="project" value="GO_Central"/>
</dbReference>
<dbReference type="InterPro" id="IPR011992">
    <property type="entry name" value="EF-hand-dom_pair"/>
</dbReference>
<dbReference type="InParanoid" id="A2FU76"/>
<dbReference type="Pfam" id="PF13499">
    <property type="entry name" value="EF-hand_7"/>
    <property type="match status" value="2"/>
</dbReference>
<dbReference type="GO" id="GO:0005814">
    <property type="term" value="C:centriole"/>
    <property type="evidence" value="ECO:0000318"/>
    <property type="project" value="GO_Central"/>
</dbReference>
<dbReference type="InterPro" id="IPR002048">
    <property type="entry name" value="EF_hand_dom"/>
</dbReference>
<feature type="domain" description="EF-hand" evidence="3">
    <location>
        <begin position="4"/>
        <end position="39"/>
    </location>
</feature>
<dbReference type="PANTHER" id="PTHR23048:SF59">
    <property type="entry name" value="EF-HAND SUPERFAMILY PROTEIN"/>
    <property type="match status" value="1"/>
</dbReference>
<evidence type="ECO:0000259" key="3">
    <source>
        <dbReference type="PROSITE" id="PS50222"/>
    </source>
</evidence>
<dbReference type="InterPro" id="IPR050230">
    <property type="entry name" value="CALM/Myosin/TropC-like"/>
</dbReference>
<protein>
    <submittedName>
        <fullName evidence="4">EF hand family protein</fullName>
    </submittedName>
</protein>
<reference evidence="4" key="2">
    <citation type="journal article" date="2007" name="Science">
        <title>Draft genome sequence of the sexually transmitted pathogen Trichomonas vaginalis.</title>
        <authorList>
            <person name="Carlton J.M."/>
            <person name="Hirt R.P."/>
            <person name="Silva J.C."/>
            <person name="Delcher A.L."/>
            <person name="Schatz M."/>
            <person name="Zhao Q."/>
            <person name="Wortman J.R."/>
            <person name="Bidwell S.L."/>
            <person name="Alsmark U.C.M."/>
            <person name="Besteiro S."/>
            <person name="Sicheritz-Ponten T."/>
            <person name="Noel C.J."/>
            <person name="Dacks J.B."/>
            <person name="Foster P.G."/>
            <person name="Simillion C."/>
            <person name="Van de Peer Y."/>
            <person name="Miranda-Saavedra D."/>
            <person name="Barton G.J."/>
            <person name="Westrop G.D."/>
            <person name="Mueller S."/>
            <person name="Dessi D."/>
            <person name="Fiori P.L."/>
            <person name="Ren Q."/>
            <person name="Paulsen I."/>
            <person name="Zhang H."/>
            <person name="Bastida-Corcuera F.D."/>
            <person name="Simoes-Barbosa A."/>
            <person name="Brown M.T."/>
            <person name="Hayes R.D."/>
            <person name="Mukherjee M."/>
            <person name="Okumura C.Y."/>
            <person name="Schneider R."/>
            <person name="Smith A.J."/>
            <person name="Vanacova S."/>
            <person name="Villalvazo M."/>
            <person name="Haas B.J."/>
            <person name="Pertea M."/>
            <person name="Feldblyum T.V."/>
            <person name="Utterback T.R."/>
            <person name="Shu C.L."/>
            <person name="Osoegawa K."/>
            <person name="de Jong P.J."/>
            <person name="Hrdy I."/>
            <person name="Horvathova L."/>
            <person name="Zubacova Z."/>
            <person name="Dolezal P."/>
            <person name="Malik S.B."/>
            <person name="Logsdon J.M. Jr."/>
            <person name="Henze K."/>
            <person name="Gupta A."/>
            <person name="Wang C.C."/>
            <person name="Dunne R.L."/>
            <person name="Upcroft J.A."/>
            <person name="Upcroft P."/>
            <person name="White O."/>
            <person name="Salzberg S.L."/>
            <person name="Tang P."/>
            <person name="Chiu C.-H."/>
            <person name="Lee Y.-S."/>
            <person name="Embley T.M."/>
            <person name="Coombs G.H."/>
            <person name="Mottram J.C."/>
            <person name="Tachezy J."/>
            <person name="Fraser-Liggett C.M."/>
            <person name="Johnson P.J."/>
        </authorList>
    </citation>
    <scope>NUCLEOTIDE SEQUENCE [LARGE SCALE GENOMIC DNA]</scope>
    <source>
        <strain evidence="4">G3</strain>
    </source>
</reference>
<dbReference type="PANTHER" id="PTHR23048">
    <property type="entry name" value="MYOSIN LIGHT CHAIN 1, 3"/>
    <property type="match status" value="1"/>
</dbReference>
<organism evidence="4 5">
    <name type="scientific">Trichomonas vaginalis (strain ATCC PRA-98 / G3)</name>
    <dbReference type="NCBI Taxonomy" id="412133"/>
    <lineage>
        <taxon>Eukaryota</taxon>
        <taxon>Metamonada</taxon>
        <taxon>Parabasalia</taxon>
        <taxon>Trichomonadida</taxon>
        <taxon>Trichomonadidae</taxon>
        <taxon>Trichomonas</taxon>
    </lineage>
</organism>
<dbReference type="OrthoDB" id="26525at2759"/>
<dbReference type="KEGG" id="tva:4749239"/>
<dbReference type="SMR" id="A2FU76"/>
<dbReference type="PROSITE" id="PS00018">
    <property type="entry name" value="EF_HAND_1"/>
    <property type="match status" value="2"/>
</dbReference>